<evidence type="ECO:0000256" key="2">
    <source>
        <dbReference type="ARBA" id="ARBA00010058"/>
    </source>
</evidence>
<comment type="subunit">
    <text evidence="3 7">Occurs in many kinds of cells as a complex with monomeric actin in a 1:1 ratio.</text>
</comment>
<evidence type="ECO:0000313" key="9">
    <source>
        <dbReference type="EnsemblPlants" id="OPUNC01G05660.1"/>
    </source>
</evidence>
<evidence type="ECO:0000256" key="5">
    <source>
        <dbReference type="ARBA" id="ARBA00023203"/>
    </source>
</evidence>
<reference evidence="9" key="2">
    <citation type="submission" date="2018-05" db="EMBL/GenBank/DDBJ databases">
        <title>OpunRS2 (Oryza punctata Reference Sequence Version 2).</title>
        <authorList>
            <person name="Zhang J."/>
            <person name="Kudrna D."/>
            <person name="Lee S."/>
            <person name="Talag J."/>
            <person name="Welchert J."/>
            <person name="Wing R.A."/>
        </authorList>
    </citation>
    <scope>NUCLEOTIDE SEQUENCE [LARGE SCALE GENOMIC DNA]</scope>
</reference>
<evidence type="ECO:0000256" key="7">
    <source>
        <dbReference type="RuleBase" id="RU003908"/>
    </source>
</evidence>
<dbReference type="InterPro" id="IPR036140">
    <property type="entry name" value="PFN_sf"/>
</dbReference>
<dbReference type="PROSITE" id="PS00414">
    <property type="entry name" value="PROFILIN"/>
    <property type="match status" value="1"/>
</dbReference>
<evidence type="ECO:0000256" key="6">
    <source>
        <dbReference type="ARBA" id="ARBA00023212"/>
    </source>
</evidence>
<organism evidence="9">
    <name type="scientific">Oryza punctata</name>
    <name type="common">Red rice</name>
    <dbReference type="NCBI Taxonomy" id="4537"/>
    <lineage>
        <taxon>Eukaryota</taxon>
        <taxon>Viridiplantae</taxon>
        <taxon>Streptophyta</taxon>
        <taxon>Embryophyta</taxon>
        <taxon>Tracheophyta</taxon>
        <taxon>Spermatophyta</taxon>
        <taxon>Magnoliopsida</taxon>
        <taxon>Liliopsida</taxon>
        <taxon>Poales</taxon>
        <taxon>Poaceae</taxon>
        <taxon>BOP clade</taxon>
        <taxon>Oryzoideae</taxon>
        <taxon>Oryzeae</taxon>
        <taxon>Oryzinae</taxon>
        <taxon>Oryza</taxon>
    </lineage>
</organism>
<evidence type="ECO:0000256" key="1">
    <source>
        <dbReference type="ARBA" id="ARBA00004245"/>
    </source>
</evidence>
<comment type="similarity">
    <text evidence="2 8">Belongs to the profilin family.</text>
</comment>
<sequence>MAWQPYVDEHLLCDIDGHRLAAAAIFGHDASVWAQSETFPQVKPEVITAIMKDFDEPGSLAPTGLHLGGTKYMVIQGEPGVVIRGKKGTGGVTVKKTNLSIIIGIYEEPMTPGQCNMVVERLGDYLVEQVPHPPGCSRLDAVGEGCELLDPMLEAAPVEGFGSVEAFMAAAKQFMVLIQETRAKAEEACRIAVLIQEAAAARGTLDAAAASEVCRKVAVATAAAVGGGSDVASTSEVFKAAVVMPKEVEAPTDLVQEGAAEEAYRSPILIPEATAEDIGGGMRGLSPVVDDVSHGECYQVPRIDQCVILSLIFVFTEILGIMLVDDSDHTALFEKKESIRQIGIEEMRGKAKDVSSEEVKSSDDDIAMVIGGYAQDPYDDSGLEELLQDQDTLEKSHCQQCDDDAYNAYITLPYNLKFS</sequence>
<keyword evidence="6 7" id="KW-0206">Cytoskeleton</keyword>
<dbReference type="CDD" id="cd00148">
    <property type="entry name" value="PROF"/>
    <property type="match status" value="1"/>
</dbReference>
<dbReference type="InterPro" id="IPR005455">
    <property type="entry name" value="PFN_euk"/>
</dbReference>
<dbReference type="PANTHER" id="PTHR11604:SF35">
    <property type="entry name" value="PROFILIN-3"/>
    <property type="match status" value="1"/>
</dbReference>
<dbReference type="GO" id="GO:0005856">
    <property type="term" value="C:cytoskeleton"/>
    <property type="evidence" value="ECO:0007669"/>
    <property type="project" value="UniProtKB-SubCell"/>
</dbReference>
<evidence type="ECO:0000256" key="8">
    <source>
        <dbReference type="RuleBase" id="RU003909"/>
    </source>
</evidence>
<dbReference type="Pfam" id="PF00235">
    <property type="entry name" value="Profilin"/>
    <property type="match status" value="1"/>
</dbReference>
<dbReference type="InterPro" id="IPR048278">
    <property type="entry name" value="PFN"/>
</dbReference>
<dbReference type="SMART" id="SM00392">
    <property type="entry name" value="PROF"/>
    <property type="match status" value="1"/>
</dbReference>
<dbReference type="Gramene" id="OPUNC01G05660.1">
    <property type="protein sequence ID" value="OPUNC01G05660.1"/>
    <property type="gene ID" value="OPUNC01G05660"/>
</dbReference>
<dbReference type="EnsemblPlants" id="OPUNC01G05660.1">
    <property type="protein sequence ID" value="OPUNC01G05660.1"/>
    <property type="gene ID" value="OPUNC01G05660"/>
</dbReference>
<dbReference type="STRING" id="4537.A0A0E0JF32"/>
<dbReference type="GO" id="GO:0003785">
    <property type="term" value="F:actin monomer binding"/>
    <property type="evidence" value="ECO:0007669"/>
    <property type="project" value="TreeGrafter"/>
</dbReference>
<protein>
    <recommendedName>
        <fullName evidence="8">Profilin</fullName>
    </recommendedName>
</protein>
<name>A0A0E0JF32_ORYPU</name>
<dbReference type="Gene3D" id="3.30.450.30">
    <property type="entry name" value="Dynein light chain 2a, cytoplasmic"/>
    <property type="match status" value="1"/>
</dbReference>
<dbReference type="PRINTS" id="PR00392">
    <property type="entry name" value="PROFILIN"/>
</dbReference>
<dbReference type="HOGENOM" id="CLU_656189_0_0_1"/>
<reference evidence="9" key="1">
    <citation type="submission" date="2015-04" db="UniProtKB">
        <authorList>
            <consortium name="EnsemblPlants"/>
        </authorList>
    </citation>
    <scope>IDENTIFICATION</scope>
</reference>
<dbReference type="InterPro" id="IPR027310">
    <property type="entry name" value="Profilin_CS"/>
</dbReference>
<comment type="function">
    <text evidence="7">Binds to actin and affects the structure of the cytoskeleton. At high concentrations, profilin prevents the polymerization of actin, whereas it enhances it at low concentrations.</text>
</comment>
<keyword evidence="4" id="KW-0963">Cytoplasm</keyword>
<dbReference type="SUPFAM" id="SSF55770">
    <property type="entry name" value="Profilin (actin-binding protein)"/>
    <property type="match status" value="1"/>
</dbReference>
<evidence type="ECO:0000313" key="10">
    <source>
        <dbReference type="Proteomes" id="UP000026962"/>
    </source>
</evidence>
<comment type="subcellular location">
    <subcellularLocation>
        <location evidence="1">Cytoplasm</location>
        <location evidence="1">Cytoskeleton</location>
    </subcellularLocation>
</comment>
<keyword evidence="5 8" id="KW-0009">Actin-binding</keyword>
<dbReference type="PANTHER" id="PTHR11604">
    <property type="entry name" value="PROFILIN"/>
    <property type="match status" value="1"/>
</dbReference>
<evidence type="ECO:0000256" key="4">
    <source>
        <dbReference type="ARBA" id="ARBA00022490"/>
    </source>
</evidence>
<dbReference type="PRINTS" id="PR01640">
    <property type="entry name" value="PROFILINPLNT"/>
</dbReference>
<dbReference type="eggNOG" id="KOG1755">
    <property type="taxonomic scope" value="Eukaryota"/>
</dbReference>
<dbReference type="Proteomes" id="UP000026962">
    <property type="component" value="Chromosome 1"/>
</dbReference>
<evidence type="ECO:0000256" key="3">
    <source>
        <dbReference type="ARBA" id="ARBA00011583"/>
    </source>
</evidence>
<proteinExistence type="inferred from homology"/>
<accession>A0A0E0JF32</accession>
<keyword evidence="10" id="KW-1185">Reference proteome</keyword>
<dbReference type="FunFam" id="3.30.450.30:FF:000001">
    <property type="entry name" value="Profilin"/>
    <property type="match status" value="1"/>
</dbReference>
<dbReference type="AlphaFoldDB" id="A0A0E0JF32"/>
<dbReference type="GO" id="GO:0005938">
    <property type="term" value="C:cell cortex"/>
    <property type="evidence" value="ECO:0007669"/>
    <property type="project" value="TreeGrafter"/>
</dbReference>